<protein>
    <submittedName>
        <fullName evidence="3">Cation transporting ATPase, C-terminus</fullName>
    </submittedName>
</protein>
<dbReference type="Gene3D" id="1.20.1110.10">
    <property type="entry name" value="Calcium-transporting ATPase, transmembrane domain"/>
    <property type="match status" value="1"/>
</dbReference>
<dbReference type="AlphaFoldDB" id="A0A157SJR0"/>
<reference evidence="3 4" key="1">
    <citation type="submission" date="2016-04" db="EMBL/GenBank/DDBJ databases">
        <authorList>
            <consortium name="Pathogen Informatics"/>
        </authorList>
    </citation>
    <scope>NUCLEOTIDE SEQUENCE [LARGE SCALE GENOMIC DNA]</scope>
    <source>
        <strain evidence="3 4">H050680373</strain>
    </source>
</reference>
<dbReference type="Proteomes" id="UP000076848">
    <property type="component" value="Unassembled WGS sequence"/>
</dbReference>
<keyword evidence="1" id="KW-0812">Transmembrane</keyword>
<evidence type="ECO:0000313" key="4">
    <source>
        <dbReference type="Proteomes" id="UP000076848"/>
    </source>
</evidence>
<keyword evidence="1" id="KW-0472">Membrane</keyword>
<evidence type="ECO:0000259" key="2">
    <source>
        <dbReference type="Pfam" id="PF00689"/>
    </source>
</evidence>
<organism evidence="3 4">
    <name type="scientific">Bordetella ansorpii</name>
    <dbReference type="NCBI Taxonomy" id="288768"/>
    <lineage>
        <taxon>Bacteria</taxon>
        <taxon>Pseudomonadati</taxon>
        <taxon>Pseudomonadota</taxon>
        <taxon>Betaproteobacteria</taxon>
        <taxon>Burkholderiales</taxon>
        <taxon>Alcaligenaceae</taxon>
        <taxon>Bordetella</taxon>
    </lineage>
</organism>
<evidence type="ECO:0000256" key="1">
    <source>
        <dbReference type="SAM" id="Phobius"/>
    </source>
</evidence>
<dbReference type="SUPFAM" id="SSF81665">
    <property type="entry name" value="Calcium ATPase, transmembrane domain M"/>
    <property type="match status" value="1"/>
</dbReference>
<keyword evidence="4" id="KW-1185">Reference proteome</keyword>
<dbReference type="Pfam" id="PF00689">
    <property type="entry name" value="Cation_ATPase_C"/>
    <property type="match status" value="1"/>
</dbReference>
<proteinExistence type="predicted"/>
<accession>A0A157SJR0</accession>
<gene>
    <name evidence="3" type="ORF">SAMEA3906486_03132</name>
</gene>
<dbReference type="InterPro" id="IPR023298">
    <property type="entry name" value="ATPase_P-typ_TM_dom_sf"/>
</dbReference>
<name>A0A157SJR0_9BORD</name>
<sequence length="89" mass="9727">MRALTGNPVLWRGILSMMVLQLLFTYAPPLQVMFDTTGLPIGVWMKLLAGAVALLLVVEAEKLAVRSVPAWRCAAPPRTKNGSPQRARV</sequence>
<evidence type="ECO:0000313" key="3">
    <source>
        <dbReference type="EMBL" id="SAI70501.1"/>
    </source>
</evidence>
<dbReference type="EMBL" id="FKIF01000006">
    <property type="protein sequence ID" value="SAI70501.1"/>
    <property type="molecule type" value="Genomic_DNA"/>
</dbReference>
<keyword evidence="1" id="KW-1133">Transmembrane helix</keyword>
<feature type="domain" description="Cation-transporting P-type ATPase C-terminal" evidence="2">
    <location>
        <begin position="4"/>
        <end position="63"/>
    </location>
</feature>
<dbReference type="InterPro" id="IPR006068">
    <property type="entry name" value="ATPase_P-typ_cation-transptr_C"/>
</dbReference>
<dbReference type="RefSeq" id="WP_231886027.1">
    <property type="nucleotide sequence ID" value="NZ_FKIF01000006.1"/>
</dbReference>
<dbReference type="STRING" id="288768.SAMEA3906486_03132"/>
<feature type="transmembrane region" description="Helical" evidence="1">
    <location>
        <begin position="9"/>
        <end position="27"/>
    </location>
</feature>
<feature type="transmembrane region" description="Helical" evidence="1">
    <location>
        <begin position="39"/>
        <end position="58"/>
    </location>
</feature>